<evidence type="ECO:0000256" key="1">
    <source>
        <dbReference type="ARBA" id="ARBA00010617"/>
    </source>
</evidence>
<keyword evidence="5" id="KW-0408">Iron</keyword>
<gene>
    <name evidence="6" type="primary">gb19947</name>
    <name evidence="6" type="ORF">PR202_gb19947</name>
</gene>
<dbReference type="GO" id="GO:0046872">
    <property type="term" value="F:metal ion binding"/>
    <property type="evidence" value="ECO:0007669"/>
    <property type="project" value="UniProtKB-KW"/>
</dbReference>
<dbReference type="AlphaFoldDB" id="A0AAV5F997"/>
<reference evidence="6" key="1">
    <citation type="journal article" date="2018" name="DNA Res.">
        <title>Multiple hybrid de novo genome assembly of finger millet, an orphan allotetraploid crop.</title>
        <authorList>
            <person name="Hatakeyama M."/>
            <person name="Aluri S."/>
            <person name="Balachadran M.T."/>
            <person name="Sivarajan S.R."/>
            <person name="Patrignani A."/>
            <person name="Gruter S."/>
            <person name="Poveda L."/>
            <person name="Shimizu-Inatsugi R."/>
            <person name="Baeten J."/>
            <person name="Francoijs K.J."/>
            <person name="Nataraja K.N."/>
            <person name="Reddy Y.A.N."/>
            <person name="Phadnis S."/>
            <person name="Ravikumar R.L."/>
            <person name="Schlapbach R."/>
            <person name="Sreeman S.M."/>
            <person name="Shimizu K.K."/>
        </authorList>
    </citation>
    <scope>NUCLEOTIDE SEQUENCE</scope>
</reference>
<reference evidence="6" key="2">
    <citation type="submission" date="2021-12" db="EMBL/GenBank/DDBJ databases">
        <title>Resequencing data analysis of finger millet.</title>
        <authorList>
            <person name="Hatakeyama M."/>
            <person name="Aluri S."/>
            <person name="Balachadran M.T."/>
            <person name="Sivarajan S.R."/>
            <person name="Poveda L."/>
            <person name="Shimizu-Inatsugi R."/>
            <person name="Schlapbach R."/>
            <person name="Sreeman S.M."/>
            <person name="Shimizu K.K."/>
        </authorList>
    </citation>
    <scope>NUCLEOTIDE SEQUENCE</scope>
</reference>
<dbReference type="PANTHER" id="PTHR47944">
    <property type="entry name" value="CYTOCHROME P450 98A9"/>
    <property type="match status" value="1"/>
</dbReference>
<accession>A0AAV5F997</accession>
<dbReference type="PANTHER" id="PTHR47944:SF4">
    <property type="entry name" value="OS09G0441700 PROTEIN"/>
    <property type="match status" value="1"/>
</dbReference>
<comment type="similarity">
    <text evidence="1">Belongs to the cytochrome P450 family.</text>
</comment>
<organism evidence="6 7">
    <name type="scientific">Eleusine coracana subsp. coracana</name>
    <dbReference type="NCBI Taxonomy" id="191504"/>
    <lineage>
        <taxon>Eukaryota</taxon>
        <taxon>Viridiplantae</taxon>
        <taxon>Streptophyta</taxon>
        <taxon>Embryophyta</taxon>
        <taxon>Tracheophyta</taxon>
        <taxon>Spermatophyta</taxon>
        <taxon>Magnoliopsida</taxon>
        <taxon>Liliopsida</taxon>
        <taxon>Poales</taxon>
        <taxon>Poaceae</taxon>
        <taxon>PACMAD clade</taxon>
        <taxon>Chloridoideae</taxon>
        <taxon>Cynodonteae</taxon>
        <taxon>Eleusininae</taxon>
        <taxon>Eleusine</taxon>
    </lineage>
</organism>
<proteinExistence type="inferred from homology"/>
<keyword evidence="2" id="KW-0349">Heme</keyword>
<dbReference type="Proteomes" id="UP001054889">
    <property type="component" value="Unassembled WGS sequence"/>
</dbReference>
<comment type="caution">
    <text evidence="6">The sequence shown here is derived from an EMBL/GenBank/DDBJ whole genome shotgun (WGS) entry which is preliminary data.</text>
</comment>
<dbReference type="GO" id="GO:0016491">
    <property type="term" value="F:oxidoreductase activity"/>
    <property type="evidence" value="ECO:0007669"/>
    <property type="project" value="UniProtKB-KW"/>
</dbReference>
<evidence type="ECO:0000256" key="2">
    <source>
        <dbReference type="ARBA" id="ARBA00022617"/>
    </source>
</evidence>
<evidence type="ECO:0000256" key="3">
    <source>
        <dbReference type="ARBA" id="ARBA00022723"/>
    </source>
</evidence>
<name>A0AAV5F997_ELECO</name>
<keyword evidence="4" id="KW-0560">Oxidoreductase</keyword>
<keyword evidence="7" id="KW-1185">Reference proteome</keyword>
<evidence type="ECO:0000256" key="5">
    <source>
        <dbReference type="ARBA" id="ARBA00023004"/>
    </source>
</evidence>
<protein>
    <submittedName>
        <fullName evidence="6">Uncharacterized protein</fullName>
    </submittedName>
</protein>
<evidence type="ECO:0000313" key="7">
    <source>
        <dbReference type="Proteomes" id="UP001054889"/>
    </source>
</evidence>
<evidence type="ECO:0000313" key="6">
    <source>
        <dbReference type="EMBL" id="GJN31536.1"/>
    </source>
</evidence>
<evidence type="ECO:0000256" key="4">
    <source>
        <dbReference type="ARBA" id="ARBA00023002"/>
    </source>
</evidence>
<sequence>MLLDTVQLSLANLLHGFGWRLPDGVSPEVVSVDEKYGLSLSLANLLHGFGWRLPDGVSPEVVSVDEKYGLSVIWLFSLEAVAEPKLPAHLYARP</sequence>
<dbReference type="EMBL" id="BQKI01000082">
    <property type="protein sequence ID" value="GJN31536.1"/>
    <property type="molecule type" value="Genomic_DNA"/>
</dbReference>
<keyword evidence="3" id="KW-0479">Metal-binding</keyword>